<proteinExistence type="predicted"/>
<dbReference type="OrthoDB" id="656853at2"/>
<organism evidence="1 2">
    <name type="scientific">Rhizosphaericola mali</name>
    <dbReference type="NCBI Taxonomy" id="2545455"/>
    <lineage>
        <taxon>Bacteria</taxon>
        <taxon>Pseudomonadati</taxon>
        <taxon>Bacteroidota</taxon>
        <taxon>Chitinophagia</taxon>
        <taxon>Chitinophagales</taxon>
        <taxon>Chitinophagaceae</taxon>
        <taxon>Rhizosphaericola</taxon>
    </lineage>
</organism>
<dbReference type="InterPro" id="IPR015068">
    <property type="entry name" value="DUF1877"/>
</dbReference>
<protein>
    <submittedName>
        <fullName evidence="1">DUF1877 family protein</fullName>
    </submittedName>
</protein>
<dbReference type="RefSeq" id="WP_131329166.1">
    <property type="nucleotide sequence ID" value="NZ_CP044016.1"/>
</dbReference>
<dbReference type="Pfam" id="PF08974">
    <property type="entry name" value="DUF1877"/>
    <property type="match status" value="1"/>
</dbReference>
<name>A0A5P2G2F5_9BACT</name>
<keyword evidence="2" id="KW-1185">Reference proteome</keyword>
<reference evidence="1 2" key="1">
    <citation type="submission" date="2019-09" db="EMBL/GenBank/DDBJ databases">
        <title>Complete genome sequence of Arachidicoccus sp. B3-10 isolated from apple orchard soil.</title>
        <authorList>
            <person name="Kim H.S."/>
            <person name="Han K.-I."/>
            <person name="Suh M.K."/>
            <person name="Lee K.C."/>
            <person name="Eom M.K."/>
            <person name="Kim J.-S."/>
            <person name="Kang S.W."/>
            <person name="Sin Y."/>
            <person name="Lee J.-S."/>
        </authorList>
    </citation>
    <scope>NUCLEOTIDE SEQUENCE [LARGE SCALE GENOMIC DNA]</scope>
    <source>
        <strain evidence="1 2">B3-10</strain>
    </source>
</reference>
<dbReference type="AlphaFoldDB" id="A0A5P2G2F5"/>
<dbReference type="Gene3D" id="3.40.1760.10">
    <property type="entry name" value="YfbM-like super family"/>
    <property type="match status" value="1"/>
</dbReference>
<dbReference type="EMBL" id="CP044016">
    <property type="protein sequence ID" value="QES88279.1"/>
    <property type="molecule type" value="Genomic_DNA"/>
</dbReference>
<evidence type="ECO:0000313" key="1">
    <source>
        <dbReference type="EMBL" id="QES88279.1"/>
    </source>
</evidence>
<evidence type="ECO:0000313" key="2">
    <source>
        <dbReference type="Proteomes" id="UP000292424"/>
    </source>
</evidence>
<sequence length="174" mass="20110">MSQAATLYRISQVTFDELNNKQEFDADSAKGYSTFQASFMALEYILSKGKDDSTIQVVNEIFNPQKLTAQEEFESLTEEEKFEAYESGFFIPYLDNSDISKLNEIITDISETDLISLYNADELNNNGIYPEIWHNDNETEQAFNMRQISEDFEELKSIIKKAKQEQDYILVFVG</sequence>
<dbReference type="SUPFAM" id="SSF111069">
    <property type="entry name" value="Hypothetical protein yfbM"/>
    <property type="match status" value="1"/>
</dbReference>
<accession>A0A5P2G2F5</accession>
<gene>
    <name evidence="1" type="ORF">E0W69_006220</name>
</gene>
<dbReference type="KEGG" id="arac:E0W69_006220"/>
<dbReference type="Proteomes" id="UP000292424">
    <property type="component" value="Chromosome"/>
</dbReference>
<dbReference type="InterPro" id="IPR035944">
    <property type="entry name" value="YfbM-like_sf"/>
</dbReference>